<dbReference type="Proteomes" id="UP001153404">
    <property type="component" value="Unassembled WGS sequence"/>
</dbReference>
<accession>A0A9X4KPJ2</accession>
<feature type="compositionally biased region" description="Polar residues" evidence="2">
    <location>
        <begin position="143"/>
        <end position="154"/>
    </location>
</feature>
<keyword evidence="4" id="KW-1185">Reference proteome</keyword>
<reference evidence="3" key="1">
    <citation type="submission" date="2022-10" db="EMBL/GenBank/DDBJ databases">
        <title>Comparative genomic analysis of Cohnella hashimotonis sp. nov., isolated from the International Space Station.</title>
        <authorList>
            <person name="Simpson A."/>
            <person name="Venkateswaran K."/>
        </authorList>
    </citation>
    <scope>NUCLEOTIDE SEQUENCE</scope>
    <source>
        <strain evidence="3">DSM 28161</strain>
    </source>
</reference>
<evidence type="ECO:0000256" key="1">
    <source>
        <dbReference type="ARBA" id="ARBA00023136"/>
    </source>
</evidence>
<dbReference type="GO" id="GO:0016020">
    <property type="term" value="C:membrane"/>
    <property type="evidence" value="ECO:0007669"/>
    <property type="project" value="InterPro"/>
</dbReference>
<comment type="caution">
    <text evidence="3">The sequence shown here is derived from an EMBL/GenBank/DDBJ whole genome shotgun (WGS) entry which is preliminary data.</text>
</comment>
<dbReference type="AlphaFoldDB" id="A0A9X4KPJ2"/>
<dbReference type="EMBL" id="JAPDIA010000002">
    <property type="protein sequence ID" value="MDG0808806.1"/>
    <property type="molecule type" value="Genomic_DNA"/>
</dbReference>
<dbReference type="RefSeq" id="WP_277529637.1">
    <property type="nucleotide sequence ID" value="NZ_JAPDIA010000002.1"/>
</dbReference>
<feature type="region of interest" description="Disordered" evidence="2">
    <location>
        <begin position="143"/>
        <end position="166"/>
    </location>
</feature>
<dbReference type="Pfam" id="PF03323">
    <property type="entry name" value="GerA"/>
    <property type="match status" value="1"/>
</dbReference>
<evidence type="ECO:0000313" key="3">
    <source>
        <dbReference type="EMBL" id="MDG0808806.1"/>
    </source>
</evidence>
<dbReference type="InterPro" id="IPR004995">
    <property type="entry name" value="Spore_Ger"/>
</dbReference>
<keyword evidence="1" id="KW-0472">Membrane</keyword>
<dbReference type="GO" id="GO:0009847">
    <property type="term" value="P:spore germination"/>
    <property type="evidence" value="ECO:0007669"/>
    <property type="project" value="InterPro"/>
</dbReference>
<evidence type="ECO:0000313" key="4">
    <source>
        <dbReference type="Proteomes" id="UP001153404"/>
    </source>
</evidence>
<protein>
    <submittedName>
        <fullName evidence="3">Spore germination protein</fullName>
    </submittedName>
</protein>
<name>A0A9X4KPJ2_9BACL</name>
<organism evidence="3 4">
    <name type="scientific">Cohnella rhizosphaerae</name>
    <dbReference type="NCBI Taxonomy" id="1457232"/>
    <lineage>
        <taxon>Bacteria</taxon>
        <taxon>Bacillati</taxon>
        <taxon>Bacillota</taxon>
        <taxon>Bacilli</taxon>
        <taxon>Bacillales</taxon>
        <taxon>Paenibacillaceae</taxon>
        <taxon>Cohnella</taxon>
    </lineage>
</organism>
<proteinExistence type="predicted"/>
<evidence type="ECO:0000256" key="2">
    <source>
        <dbReference type="SAM" id="MobiDB-lite"/>
    </source>
</evidence>
<sequence length="185" mass="19555">MAKNDDKAAGTEEKASVTLPAISDAVKDCVDCLQETLEGSGAALIYFPTLVDLDALQRDVIRPLSQASAEQLQTRLSGPPFSVAKELKSCLKSIMDGAALIYDGTDAYLYDAPKSIGRKIEQSETETVITGPHDGFVESLQENLGGSSKTTPQSEAEVHCARGGGKSPIRASSCYTLKILPTSSS</sequence>
<gene>
    <name evidence="3" type="ORF">OMP40_04945</name>
</gene>